<name>T1CR80_9ZZZZ</name>
<dbReference type="Gene3D" id="3.40.50.620">
    <property type="entry name" value="HUPs"/>
    <property type="match status" value="1"/>
</dbReference>
<reference evidence="1" key="1">
    <citation type="submission" date="2013-08" db="EMBL/GenBank/DDBJ databases">
        <authorList>
            <person name="Mendez C."/>
            <person name="Richter M."/>
            <person name="Ferrer M."/>
            <person name="Sanchez J."/>
        </authorList>
    </citation>
    <scope>NUCLEOTIDE SEQUENCE</scope>
</reference>
<organism evidence="1">
    <name type="scientific">mine drainage metagenome</name>
    <dbReference type="NCBI Taxonomy" id="410659"/>
    <lineage>
        <taxon>unclassified sequences</taxon>
        <taxon>metagenomes</taxon>
        <taxon>ecological metagenomes</taxon>
    </lineage>
</organism>
<sequence>MEIAVLIKPVPEAETRLRARADGTQLDAEGVKFVLAGYDESAIEQALLLREATPGSKVR</sequence>
<accession>T1CR80</accession>
<dbReference type="SUPFAM" id="SSF52402">
    <property type="entry name" value="Adenine nucleotide alpha hydrolases-like"/>
    <property type="match status" value="1"/>
</dbReference>
<dbReference type="AlphaFoldDB" id="T1CR80"/>
<dbReference type="EMBL" id="AUZY01002729">
    <property type="protein sequence ID" value="EQD71615.1"/>
    <property type="molecule type" value="Genomic_DNA"/>
</dbReference>
<proteinExistence type="predicted"/>
<evidence type="ECO:0000313" key="1">
    <source>
        <dbReference type="EMBL" id="EQD71615.1"/>
    </source>
</evidence>
<gene>
    <name evidence="1" type="ORF">B1B_04355</name>
</gene>
<comment type="caution">
    <text evidence="1">The sequence shown here is derived from an EMBL/GenBank/DDBJ whole genome shotgun (WGS) entry which is preliminary data.</text>
</comment>
<feature type="non-terminal residue" evidence="1">
    <location>
        <position position="59"/>
    </location>
</feature>
<dbReference type="InterPro" id="IPR014729">
    <property type="entry name" value="Rossmann-like_a/b/a_fold"/>
</dbReference>
<reference evidence="1" key="2">
    <citation type="journal article" date="2014" name="ISME J.">
        <title>Microbial stratification in low pH oxic and suboxic macroscopic growths along an acid mine drainage.</title>
        <authorList>
            <person name="Mendez-Garcia C."/>
            <person name="Mesa V."/>
            <person name="Sprenger R.R."/>
            <person name="Richter M."/>
            <person name="Diez M.S."/>
            <person name="Solano J."/>
            <person name="Bargiela R."/>
            <person name="Golyshina O.V."/>
            <person name="Manteca A."/>
            <person name="Ramos J.L."/>
            <person name="Gallego J.R."/>
            <person name="Llorente I."/>
            <person name="Martins Dos Santos V.A."/>
            <person name="Jensen O.N."/>
            <person name="Pelaez A.I."/>
            <person name="Sanchez J."/>
            <person name="Ferrer M."/>
        </authorList>
    </citation>
    <scope>NUCLEOTIDE SEQUENCE</scope>
</reference>
<protein>
    <submittedName>
        <fullName evidence="1">Electron transfer flavoprotein alpha/beta-subunit</fullName>
    </submittedName>
</protein>